<evidence type="ECO:0000313" key="4">
    <source>
        <dbReference type="EnsemblFungi" id="PTTG_07120-t43_1-p1"/>
    </source>
</evidence>
<name>A0A180GAZ3_PUCT1</name>
<evidence type="ECO:0000313" key="5">
    <source>
        <dbReference type="Proteomes" id="UP000005240"/>
    </source>
</evidence>
<dbReference type="Proteomes" id="UP000005240">
    <property type="component" value="Unassembled WGS sequence"/>
</dbReference>
<protein>
    <submittedName>
        <fullName evidence="3 4">Uncharacterized protein</fullName>
    </submittedName>
</protein>
<feature type="region of interest" description="Disordered" evidence="1">
    <location>
        <begin position="48"/>
        <end position="96"/>
    </location>
</feature>
<sequence>MSSPDSVTENGHRTVSSFGVFAVILGMIIGGFLLAYMISCLQSYLDKRPQQPAQPKPIDPKPPEDKSGPDERDLEAGPNTIISEKPAPIQQDKRPSLAALRRPGILRWSKISVERPKPDHQDFKDTISRPTRLLPSDSTYVVVRSPFQLPPLATNRSSRARSLESHRLTLNLSGRRETDLSSGKTAAEPSSQTIVGVNDSPSPKGPPKRTIAWFDQLSSPLNSRSSRSNSLPSSWDEILHSPASAHEEEPRLRLGSVSELWLDFQSQLAVG</sequence>
<keyword evidence="2" id="KW-0812">Transmembrane</keyword>
<accession>A0A180GAZ3</accession>
<organism evidence="3">
    <name type="scientific">Puccinia triticina (isolate 1-1 / race 1 (BBBD))</name>
    <name type="common">Brown leaf rust fungus</name>
    <dbReference type="NCBI Taxonomy" id="630390"/>
    <lineage>
        <taxon>Eukaryota</taxon>
        <taxon>Fungi</taxon>
        <taxon>Dikarya</taxon>
        <taxon>Basidiomycota</taxon>
        <taxon>Pucciniomycotina</taxon>
        <taxon>Pucciniomycetes</taxon>
        <taxon>Pucciniales</taxon>
        <taxon>Pucciniaceae</taxon>
        <taxon>Puccinia</taxon>
    </lineage>
</organism>
<reference evidence="4" key="4">
    <citation type="submission" date="2025-05" db="UniProtKB">
        <authorList>
            <consortium name="EnsemblFungi"/>
        </authorList>
    </citation>
    <scope>IDENTIFICATION</scope>
    <source>
        <strain evidence="4">isolate 1-1 / race 1 (BBBD)</strain>
    </source>
</reference>
<feature type="region of interest" description="Disordered" evidence="1">
    <location>
        <begin position="174"/>
        <end position="210"/>
    </location>
</feature>
<feature type="compositionally biased region" description="Basic and acidic residues" evidence="1">
    <location>
        <begin position="58"/>
        <end position="75"/>
    </location>
</feature>
<dbReference type="AlphaFoldDB" id="A0A180GAZ3"/>
<keyword evidence="2" id="KW-1133">Transmembrane helix</keyword>
<reference evidence="3" key="2">
    <citation type="submission" date="2016-05" db="EMBL/GenBank/DDBJ databases">
        <title>Comparative analysis highlights variable genome content of wheat rusts and divergence of the mating loci.</title>
        <authorList>
            <person name="Cuomo C.A."/>
            <person name="Bakkeren G."/>
            <person name="Szabo L."/>
            <person name="Khalil H."/>
            <person name="Joly D."/>
            <person name="Goldberg J."/>
            <person name="Young S."/>
            <person name="Zeng Q."/>
            <person name="Fellers J."/>
        </authorList>
    </citation>
    <scope>NUCLEOTIDE SEQUENCE [LARGE SCALE GENOMIC DNA]</scope>
    <source>
        <strain evidence="3">1-1 BBBD Race 1</strain>
    </source>
</reference>
<dbReference type="VEuPathDB" id="FungiDB:PTTG_07120"/>
<proteinExistence type="predicted"/>
<feature type="transmembrane region" description="Helical" evidence="2">
    <location>
        <begin position="20"/>
        <end position="41"/>
    </location>
</feature>
<feature type="compositionally biased region" description="Polar residues" evidence="1">
    <location>
        <begin position="180"/>
        <end position="201"/>
    </location>
</feature>
<evidence type="ECO:0000256" key="1">
    <source>
        <dbReference type="SAM" id="MobiDB-lite"/>
    </source>
</evidence>
<keyword evidence="2" id="KW-0472">Membrane</keyword>
<dbReference type="EnsemblFungi" id="PTTG_07120-t43_1">
    <property type="protein sequence ID" value="PTTG_07120-t43_1-p1"/>
    <property type="gene ID" value="PTTG_07120"/>
</dbReference>
<keyword evidence="5" id="KW-1185">Reference proteome</keyword>
<evidence type="ECO:0000256" key="2">
    <source>
        <dbReference type="SAM" id="Phobius"/>
    </source>
</evidence>
<evidence type="ECO:0000313" key="3">
    <source>
        <dbReference type="EMBL" id="OAV89689.1"/>
    </source>
</evidence>
<gene>
    <name evidence="3" type="ORF">PTTG_07120</name>
</gene>
<reference evidence="4 5" key="3">
    <citation type="journal article" date="2017" name="G3 (Bethesda)">
        <title>Comparative analysis highlights variable genome content of wheat rusts and divergence of the mating loci.</title>
        <authorList>
            <person name="Cuomo C.A."/>
            <person name="Bakkeren G."/>
            <person name="Khalil H.B."/>
            <person name="Panwar V."/>
            <person name="Joly D."/>
            <person name="Linning R."/>
            <person name="Sakthikumar S."/>
            <person name="Song X."/>
            <person name="Adiconis X."/>
            <person name="Fan L."/>
            <person name="Goldberg J.M."/>
            <person name="Levin J.Z."/>
            <person name="Young S."/>
            <person name="Zeng Q."/>
            <person name="Anikster Y."/>
            <person name="Bruce M."/>
            <person name="Wang M."/>
            <person name="Yin C."/>
            <person name="McCallum B."/>
            <person name="Szabo L.J."/>
            <person name="Hulbert S."/>
            <person name="Chen X."/>
            <person name="Fellers J.P."/>
        </authorList>
    </citation>
    <scope>NUCLEOTIDE SEQUENCE</scope>
    <source>
        <strain evidence="4">isolate 1-1 / race 1 (BBBD)</strain>
        <strain evidence="5">Isolate 1-1 / race 1 (BBBD)</strain>
    </source>
</reference>
<reference evidence="3" key="1">
    <citation type="submission" date="2009-11" db="EMBL/GenBank/DDBJ databases">
        <authorList>
            <consortium name="The Broad Institute Genome Sequencing Platform"/>
            <person name="Ward D."/>
            <person name="Feldgarden M."/>
            <person name="Earl A."/>
            <person name="Young S.K."/>
            <person name="Zeng Q."/>
            <person name="Koehrsen M."/>
            <person name="Alvarado L."/>
            <person name="Berlin A."/>
            <person name="Bochicchio J."/>
            <person name="Borenstein D."/>
            <person name="Chapman S.B."/>
            <person name="Chen Z."/>
            <person name="Engels R."/>
            <person name="Freedman E."/>
            <person name="Gellesch M."/>
            <person name="Goldberg J."/>
            <person name="Griggs A."/>
            <person name="Gujja S."/>
            <person name="Heilman E."/>
            <person name="Heiman D."/>
            <person name="Hepburn T."/>
            <person name="Howarth C."/>
            <person name="Jen D."/>
            <person name="Larson L."/>
            <person name="Lewis B."/>
            <person name="Mehta T."/>
            <person name="Park D."/>
            <person name="Pearson M."/>
            <person name="Roberts A."/>
            <person name="Saif S."/>
            <person name="Shea T."/>
            <person name="Shenoy N."/>
            <person name="Sisk P."/>
            <person name="Stolte C."/>
            <person name="Sykes S."/>
            <person name="Thomson T."/>
            <person name="Walk T."/>
            <person name="White J."/>
            <person name="Yandava C."/>
            <person name="Izard J."/>
            <person name="Baranova O.V."/>
            <person name="Blanton J.M."/>
            <person name="Tanner A.C."/>
            <person name="Dewhirst F.E."/>
            <person name="Haas B."/>
            <person name="Nusbaum C."/>
            <person name="Birren B."/>
        </authorList>
    </citation>
    <scope>NUCLEOTIDE SEQUENCE [LARGE SCALE GENOMIC DNA]</scope>
    <source>
        <strain evidence="3">1-1 BBBD Race 1</strain>
    </source>
</reference>
<dbReference type="EMBL" id="ADAS02000121">
    <property type="protein sequence ID" value="OAV89689.1"/>
    <property type="molecule type" value="Genomic_DNA"/>
</dbReference>
<dbReference type="OrthoDB" id="2497350at2759"/>